<feature type="transmembrane region" description="Helical" evidence="1">
    <location>
        <begin position="12"/>
        <end position="29"/>
    </location>
</feature>
<dbReference type="Proteomes" id="UP000470771">
    <property type="component" value="Unassembled WGS sequence"/>
</dbReference>
<sequence length="71" mass="8506">MLKIINFLEKMWLMLAAVTLVIAIYKTFTSTMEDAAYFYVFCVVSIIFYFLRKRQRVFFNSQENNKSNSEQ</sequence>
<keyword evidence="1" id="KW-0472">Membrane</keyword>
<name>A0A6N9NH61_9FLAO</name>
<dbReference type="EMBL" id="WWNE01000004">
    <property type="protein sequence ID" value="NBG65182.1"/>
    <property type="molecule type" value="Genomic_DNA"/>
</dbReference>
<accession>A0A6N9NH61</accession>
<dbReference type="RefSeq" id="WP_160632076.1">
    <property type="nucleotide sequence ID" value="NZ_WWNE01000004.1"/>
</dbReference>
<organism evidence="2 3">
    <name type="scientific">Acidiluteibacter ferrifornacis</name>
    <dbReference type="NCBI Taxonomy" id="2692424"/>
    <lineage>
        <taxon>Bacteria</taxon>
        <taxon>Pseudomonadati</taxon>
        <taxon>Bacteroidota</taxon>
        <taxon>Flavobacteriia</taxon>
        <taxon>Flavobacteriales</taxon>
        <taxon>Cryomorphaceae</taxon>
        <taxon>Acidiluteibacter</taxon>
    </lineage>
</organism>
<reference evidence="2 3" key="1">
    <citation type="submission" date="2019-12" db="EMBL/GenBank/DDBJ databases">
        <authorList>
            <person name="Zhao J."/>
        </authorList>
    </citation>
    <scope>NUCLEOTIDE SEQUENCE [LARGE SCALE GENOMIC DNA]</scope>
    <source>
        <strain evidence="2 3">S-15</strain>
    </source>
</reference>
<keyword evidence="1" id="KW-1133">Transmembrane helix</keyword>
<evidence type="ECO:0000256" key="1">
    <source>
        <dbReference type="SAM" id="Phobius"/>
    </source>
</evidence>
<evidence type="ECO:0000313" key="3">
    <source>
        <dbReference type="Proteomes" id="UP000470771"/>
    </source>
</evidence>
<evidence type="ECO:0000313" key="2">
    <source>
        <dbReference type="EMBL" id="NBG65182.1"/>
    </source>
</evidence>
<keyword evidence="1" id="KW-0812">Transmembrane</keyword>
<dbReference type="AlphaFoldDB" id="A0A6N9NH61"/>
<gene>
    <name evidence="2" type="ORF">GQN54_03585</name>
</gene>
<keyword evidence="3" id="KW-1185">Reference proteome</keyword>
<proteinExistence type="predicted"/>
<feature type="transmembrane region" description="Helical" evidence="1">
    <location>
        <begin position="35"/>
        <end position="51"/>
    </location>
</feature>
<protein>
    <submittedName>
        <fullName evidence="2">Uncharacterized protein</fullName>
    </submittedName>
</protein>
<comment type="caution">
    <text evidence="2">The sequence shown here is derived from an EMBL/GenBank/DDBJ whole genome shotgun (WGS) entry which is preliminary data.</text>
</comment>